<dbReference type="InterPro" id="IPR002052">
    <property type="entry name" value="DNA_methylase_N6_adenine_CS"/>
</dbReference>
<evidence type="ECO:0000256" key="4">
    <source>
        <dbReference type="ARBA" id="ARBA00022747"/>
    </source>
</evidence>
<dbReference type="AlphaFoldDB" id="A0A2N3LG62"/>
<accession>A0A2N3LG62</accession>
<dbReference type="GO" id="GO:0009307">
    <property type="term" value="P:DNA restriction-modification system"/>
    <property type="evidence" value="ECO:0007669"/>
    <property type="project" value="UniProtKB-KW"/>
</dbReference>
<dbReference type="SUPFAM" id="SSF53335">
    <property type="entry name" value="S-adenosyl-L-methionine-dependent methyltransferases"/>
    <property type="match status" value="1"/>
</dbReference>
<keyword evidence="3" id="KW-0808">Transferase</keyword>
<evidence type="ECO:0000313" key="8">
    <source>
        <dbReference type="Proteomes" id="UP000233440"/>
    </source>
</evidence>
<reference evidence="7 8" key="1">
    <citation type="submission" date="2017-11" db="EMBL/GenBank/DDBJ databases">
        <title>Bacillus camelliae sp. nov., isolated from pu'er tea.</title>
        <authorList>
            <person name="Niu L."/>
        </authorList>
    </citation>
    <scope>NUCLEOTIDE SEQUENCE [LARGE SCALE GENOMIC DNA]</scope>
    <source>
        <strain evidence="7 8">7578-1</strain>
    </source>
</reference>
<evidence type="ECO:0000256" key="2">
    <source>
        <dbReference type="ARBA" id="ARBA00022603"/>
    </source>
</evidence>
<dbReference type="EMBL" id="PIQO01000017">
    <property type="protein sequence ID" value="PKR83547.1"/>
    <property type="molecule type" value="Genomic_DNA"/>
</dbReference>
<evidence type="ECO:0000313" key="7">
    <source>
        <dbReference type="EMBL" id="PKR83547.1"/>
    </source>
</evidence>
<dbReference type="GO" id="GO:0032259">
    <property type="term" value="P:methylation"/>
    <property type="evidence" value="ECO:0007669"/>
    <property type="project" value="UniProtKB-KW"/>
</dbReference>
<dbReference type="PRINTS" id="PR00508">
    <property type="entry name" value="S21N4MTFRASE"/>
</dbReference>
<dbReference type="InterPro" id="IPR002941">
    <property type="entry name" value="DNA_methylase_N4/N6"/>
</dbReference>
<evidence type="ECO:0000256" key="1">
    <source>
        <dbReference type="ARBA" id="ARBA00006594"/>
    </source>
</evidence>
<dbReference type="RefSeq" id="WP_101355687.1">
    <property type="nucleotide sequence ID" value="NZ_PIQO01000017.1"/>
</dbReference>
<name>A0A2N3LG62_9BACI</name>
<dbReference type="Pfam" id="PF01555">
    <property type="entry name" value="N6_N4_Mtase"/>
    <property type="match status" value="1"/>
</dbReference>
<organism evidence="7 8">
    <name type="scientific">Heyndrickxia camelliae</name>
    <dbReference type="NCBI Taxonomy" id="1707093"/>
    <lineage>
        <taxon>Bacteria</taxon>
        <taxon>Bacillati</taxon>
        <taxon>Bacillota</taxon>
        <taxon>Bacilli</taxon>
        <taxon>Bacillales</taxon>
        <taxon>Bacillaceae</taxon>
        <taxon>Heyndrickxia</taxon>
    </lineage>
</organism>
<dbReference type="PROSITE" id="PS00092">
    <property type="entry name" value="N6_MTASE"/>
    <property type="match status" value="1"/>
</dbReference>
<evidence type="ECO:0000256" key="3">
    <source>
        <dbReference type="ARBA" id="ARBA00022679"/>
    </source>
</evidence>
<dbReference type="EC" id="2.1.1.-" evidence="5"/>
<protein>
    <recommendedName>
        <fullName evidence="5">Methyltransferase</fullName>
        <ecNumber evidence="5">2.1.1.-</ecNumber>
    </recommendedName>
</protein>
<keyword evidence="2" id="KW-0489">Methyltransferase</keyword>
<keyword evidence="4" id="KW-0680">Restriction system</keyword>
<dbReference type="GO" id="GO:0008170">
    <property type="term" value="F:N-methyltransferase activity"/>
    <property type="evidence" value="ECO:0007669"/>
    <property type="project" value="InterPro"/>
</dbReference>
<sequence length="244" mass="28439">MGKELLGGIELNRIYQRDVLEGLKMIPSDSIDLIVADPPYFKVKKEDWDNQWETVEDFKVWINSIFDEFYRVLKNNGSLYVWGQPSITSHFKILLEEKFNFNNWIIWEKEFGRRGHSKFAQLHEDLLWVSKGKKPTFNWQEVSEPATRAGAKEGDTRVLSDIWKAHKWNNVCKERVGHPTQKPLQFCERIIKASSNVNDVVLIPFVGSGSECVSAKQLNRKFIGFELETDYIEIANKRLDSIED</sequence>
<dbReference type="InterPro" id="IPR029063">
    <property type="entry name" value="SAM-dependent_MTases_sf"/>
</dbReference>
<comment type="caution">
    <text evidence="7">The sequence shown here is derived from an EMBL/GenBank/DDBJ whole genome shotgun (WGS) entry which is preliminary data.</text>
</comment>
<comment type="similarity">
    <text evidence="1 5">Belongs to the N(4)/N(6)-methyltransferase family.</text>
</comment>
<dbReference type="GO" id="GO:0003677">
    <property type="term" value="F:DNA binding"/>
    <property type="evidence" value="ECO:0007669"/>
    <property type="project" value="InterPro"/>
</dbReference>
<evidence type="ECO:0000259" key="6">
    <source>
        <dbReference type="Pfam" id="PF01555"/>
    </source>
</evidence>
<evidence type="ECO:0000256" key="5">
    <source>
        <dbReference type="RuleBase" id="RU362026"/>
    </source>
</evidence>
<dbReference type="Gene3D" id="3.40.50.150">
    <property type="entry name" value="Vaccinia Virus protein VP39"/>
    <property type="match status" value="1"/>
</dbReference>
<proteinExistence type="inferred from homology"/>
<dbReference type="Proteomes" id="UP000233440">
    <property type="component" value="Unassembled WGS sequence"/>
</dbReference>
<keyword evidence="8" id="KW-1185">Reference proteome</keyword>
<dbReference type="OrthoDB" id="9800801at2"/>
<dbReference type="InterPro" id="IPR001091">
    <property type="entry name" value="RM_Methyltransferase"/>
</dbReference>
<feature type="domain" description="DNA methylase N-4/N-6" evidence="6">
    <location>
        <begin position="31"/>
        <end position="237"/>
    </location>
</feature>
<gene>
    <name evidence="7" type="ORF">CWO92_18450</name>
</gene>